<dbReference type="RefSeq" id="XP_045952370.1">
    <property type="nucleotide sequence ID" value="XM_046104002.1"/>
</dbReference>
<dbReference type="GeneID" id="70132893"/>
<feature type="transmembrane region" description="Helical" evidence="2">
    <location>
        <begin position="120"/>
        <end position="140"/>
    </location>
</feature>
<comment type="caution">
    <text evidence="3">The sequence shown here is derived from an EMBL/GenBank/DDBJ whole genome shotgun (WGS) entry which is preliminary data.</text>
</comment>
<dbReference type="Proteomes" id="UP000758603">
    <property type="component" value="Unassembled WGS sequence"/>
</dbReference>
<accession>A0A9P8RKR7</accession>
<feature type="compositionally biased region" description="Gly residues" evidence="1">
    <location>
        <begin position="12"/>
        <end position="21"/>
    </location>
</feature>
<evidence type="ECO:0000256" key="1">
    <source>
        <dbReference type="SAM" id="MobiDB-lite"/>
    </source>
</evidence>
<name>A0A9P8RKR7_9PEZI</name>
<keyword evidence="2" id="KW-0812">Transmembrane</keyword>
<keyword evidence="2" id="KW-1133">Transmembrane helix</keyword>
<proteinExistence type="predicted"/>
<dbReference type="AlphaFoldDB" id="A0A9P8RKR7"/>
<feature type="compositionally biased region" description="Basic residues" evidence="1">
    <location>
        <begin position="1"/>
        <end position="11"/>
    </location>
</feature>
<keyword evidence="2" id="KW-0472">Membrane</keyword>
<organism evidence="3 4">
    <name type="scientific">Truncatella angustata</name>
    <dbReference type="NCBI Taxonomy" id="152316"/>
    <lineage>
        <taxon>Eukaryota</taxon>
        <taxon>Fungi</taxon>
        <taxon>Dikarya</taxon>
        <taxon>Ascomycota</taxon>
        <taxon>Pezizomycotina</taxon>
        <taxon>Sordariomycetes</taxon>
        <taxon>Xylariomycetidae</taxon>
        <taxon>Amphisphaeriales</taxon>
        <taxon>Sporocadaceae</taxon>
        <taxon>Truncatella</taxon>
    </lineage>
</organism>
<gene>
    <name evidence="3" type="ORF">BKA67DRAFT_582545</name>
</gene>
<evidence type="ECO:0000313" key="4">
    <source>
        <dbReference type="Proteomes" id="UP000758603"/>
    </source>
</evidence>
<dbReference type="EMBL" id="JAGPXC010000010">
    <property type="protein sequence ID" value="KAH6645856.1"/>
    <property type="molecule type" value="Genomic_DNA"/>
</dbReference>
<evidence type="ECO:0000313" key="3">
    <source>
        <dbReference type="EMBL" id="KAH6645856.1"/>
    </source>
</evidence>
<keyword evidence="4" id="KW-1185">Reference proteome</keyword>
<protein>
    <submittedName>
        <fullName evidence="3">Uncharacterized protein</fullName>
    </submittedName>
</protein>
<feature type="region of interest" description="Disordered" evidence="1">
    <location>
        <begin position="1"/>
        <end position="52"/>
    </location>
</feature>
<feature type="compositionally biased region" description="Low complexity" evidence="1">
    <location>
        <begin position="22"/>
        <end position="52"/>
    </location>
</feature>
<sequence length="314" mass="32494">MSFRTVLRRTPKGGGGSGGHGSSSSSSSHGGSSSSSSSKAGGDSSSKGSSSSSSTTVVYAGSGGHPSGAIGGSPLPWWAILLIVLGSLFIFIFFIALLIYYMKERECKAKGAKARKAHAVWKAFCVASGLWFPILLFKLLKERKSLKSAGSYSKIDEGHSTNHTAWHGTSSTAADAPYSYGGTGFKQASSEGGSRYEPMGYNSAAATPRHTETSGAHPIIIGPIEQTSSIPLPTSSPSPAPSMVSAMTAPPPYSGRPRGGVDIYKLPALQAPYVQAPQPAASQYSQAEMQTVPNSGLSATYFSAQPTYAKTGHS</sequence>
<reference evidence="3" key="1">
    <citation type="journal article" date="2021" name="Nat. Commun.">
        <title>Genetic determinants of endophytism in the Arabidopsis root mycobiome.</title>
        <authorList>
            <person name="Mesny F."/>
            <person name="Miyauchi S."/>
            <person name="Thiergart T."/>
            <person name="Pickel B."/>
            <person name="Atanasova L."/>
            <person name="Karlsson M."/>
            <person name="Huettel B."/>
            <person name="Barry K.W."/>
            <person name="Haridas S."/>
            <person name="Chen C."/>
            <person name="Bauer D."/>
            <person name="Andreopoulos W."/>
            <person name="Pangilinan J."/>
            <person name="LaButti K."/>
            <person name="Riley R."/>
            <person name="Lipzen A."/>
            <person name="Clum A."/>
            <person name="Drula E."/>
            <person name="Henrissat B."/>
            <person name="Kohler A."/>
            <person name="Grigoriev I.V."/>
            <person name="Martin F.M."/>
            <person name="Hacquard S."/>
        </authorList>
    </citation>
    <scope>NUCLEOTIDE SEQUENCE</scope>
    <source>
        <strain evidence="3">MPI-SDFR-AT-0073</strain>
    </source>
</reference>
<evidence type="ECO:0000256" key="2">
    <source>
        <dbReference type="SAM" id="Phobius"/>
    </source>
</evidence>
<dbReference type="OrthoDB" id="4779473at2759"/>
<feature type="transmembrane region" description="Helical" evidence="2">
    <location>
        <begin position="77"/>
        <end position="100"/>
    </location>
</feature>